<comment type="caution">
    <text evidence="1">The sequence shown here is derived from an EMBL/GenBank/DDBJ whole genome shotgun (WGS) entry which is preliminary data.</text>
</comment>
<sequence>MYRLSKDEVEQNLKAAGCNAEIIREFFSYEKEDGAEKQRALLEEHRKTLLNHVHTEEKKISCLDYLIFQLDREHAM</sequence>
<proteinExistence type="predicted"/>
<accession>A0ABS2EC62</accession>
<dbReference type="Proteomes" id="UP000716906">
    <property type="component" value="Unassembled WGS sequence"/>
</dbReference>
<reference evidence="1 2" key="1">
    <citation type="journal article" date="2021" name="Sci. Rep.">
        <title>The distribution of antibiotic resistance genes in chicken gut microbiota commensals.</title>
        <authorList>
            <person name="Juricova H."/>
            <person name="Matiasovicova J."/>
            <person name="Kubasova T."/>
            <person name="Cejkova D."/>
            <person name="Rychlik I."/>
        </authorList>
    </citation>
    <scope>NUCLEOTIDE SEQUENCE [LARGE SCALE GENOMIC DNA]</scope>
    <source>
        <strain evidence="1 2">An773</strain>
    </source>
</reference>
<protein>
    <recommendedName>
        <fullName evidence="3">MerR, DNA binding</fullName>
    </recommendedName>
</protein>
<dbReference type="RefSeq" id="WP_033125014.1">
    <property type="nucleotide sequence ID" value="NZ_JACLYY010000018.1"/>
</dbReference>
<evidence type="ECO:0000313" key="1">
    <source>
        <dbReference type="EMBL" id="MBM6739235.1"/>
    </source>
</evidence>
<evidence type="ECO:0000313" key="2">
    <source>
        <dbReference type="Proteomes" id="UP000716906"/>
    </source>
</evidence>
<organism evidence="1 2">
    <name type="scientific">Faecalicatena fissicatena</name>
    <dbReference type="NCBI Taxonomy" id="290055"/>
    <lineage>
        <taxon>Bacteria</taxon>
        <taxon>Bacillati</taxon>
        <taxon>Bacillota</taxon>
        <taxon>Clostridia</taxon>
        <taxon>Lachnospirales</taxon>
        <taxon>Lachnospiraceae</taxon>
        <taxon>Faecalicatena</taxon>
    </lineage>
</organism>
<keyword evidence="2" id="KW-1185">Reference proteome</keyword>
<name>A0ABS2EC62_9FIRM</name>
<evidence type="ECO:0008006" key="3">
    <source>
        <dbReference type="Google" id="ProtNLM"/>
    </source>
</evidence>
<dbReference type="EMBL" id="JACLYY010000018">
    <property type="protein sequence ID" value="MBM6739235.1"/>
    <property type="molecule type" value="Genomic_DNA"/>
</dbReference>
<gene>
    <name evidence="1" type="ORF">H7U36_14195</name>
</gene>